<evidence type="ECO:0000313" key="3">
    <source>
        <dbReference type="Proteomes" id="UP001396334"/>
    </source>
</evidence>
<protein>
    <recommendedName>
        <fullName evidence="4">CCHC-type domain-containing protein</fullName>
    </recommendedName>
</protein>
<comment type="caution">
    <text evidence="2">The sequence shown here is derived from an EMBL/GenBank/DDBJ whole genome shotgun (WGS) entry which is preliminary data.</text>
</comment>
<keyword evidence="3" id="KW-1185">Reference proteome</keyword>
<reference evidence="2 3" key="1">
    <citation type="journal article" date="2024" name="G3 (Bethesda)">
        <title>Genome assembly of Hibiscus sabdariffa L. provides insights into metabolisms of medicinal natural products.</title>
        <authorList>
            <person name="Kim T."/>
        </authorList>
    </citation>
    <scope>NUCLEOTIDE SEQUENCE [LARGE SCALE GENOMIC DNA]</scope>
    <source>
        <strain evidence="2">TK-2024</strain>
        <tissue evidence="2">Old leaves</tissue>
    </source>
</reference>
<evidence type="ECO:0008006" key="4">
    <source>
        <dbReference type="Google" id="ProtNLM"/>
    </source>
</evidence>
<evidence type="ECO:0000313" key="2">
    <source>
        <dbReference type="EMBL" id="KAK8990793.1"/>
    </source>
</evidence>
<organism evidence="2 3">
    <name type="scientific">Hibiscus sabdariffa</name>
    <name type="common">roselle</name>
    <dbReference type="NCBI Taxonomy" id="183260"/>
    <lineage>
        <taxon>Eukaryota</taxon>
        <taxon>Viridiplantae</taxon>
        <taxon>Streptophyta</taxon>
        <taxon>Embryophyta</taxon>
        <taxon>Tracheophyta</taxon>
        <taxon>Spermatophyta</taxon>
        <taxon>Magnoliopsida</taxon>
        <taxon>eudicotyledons</taxon>
        <taxon>Gunneridae</taxon>
        <taxon>Pentapetalae</taxon>
        <taxon>rosids</taxon>
        <taxon>malvids</taxon>
        <taxon>Malvales</taxon>
        <taxon>Malvaceae</taxon>
        <taxon>Malvoideae</taxon>
        <taxon>Hibiscus</taxon>
    </lineage>
</organism>
<sequence>MESISSPEVPHGNQTNPRIDGLSAPLTGCPNGRPPDTNALVVDSPRLERSATPIHDEDQQVMKRNRGYGKETMDVVVDAQGEGFDVVLQTTSEDCMYCDEGGAVRNDDILQNLETTPGMTKPSFRDMLTGRALLSFHLQFFQNLMWTYWLMMYVYLRLMRIEYEGLPTICYACGRYGNTEDVCKPHDEKVNLDNHPVPGKLKSGAVEERFGPWDADAFTKIREGNVEDEHDLIEENTLVDSSLLDLNRVGDVVVTSTRSMGDVAWIKVRICRERSYCKGGGRTMDVASNEIIVQSKTKLNPTNPAVVKILERQSSSSSKRNSPSKTEVGGNSVAPKGGKGLVLGKSVDRKKLPA</sequence>
<feature type="compositionally biased region" description="Polar residues" evidence="1">
    <location>
        <begin position="1"/>
        <end position="17"/>
    </location>
</feature>
<gene>
    <name evidence="2" type="ORF">V6N11_028753</name>
</gene>
<name>A0ABR2PQS6_9ROSI</name>
<feature type="region of interest" description="Disordered" evidence="1">
    <location>
        <begin position="1"/>
        <end position="40"/>
    </location>
</feature>
<evidence type="ECO:0000256" key="1">
    <source>
        <dbReference type="SAM" id="MobiDB-lite"/>
    </source>
</evidence>
<dbReference type="EMBL" id="JBBPBN010000053">
    <property type="protein sequence ID" value="KAK8990793.1"/>
    <property type="molecule type" value="Genomic_DNA"/>
</dbReference>
<dbReference type="Proteomes" id="UP001396334">
    <property type="component" value="Unassembled WGS sequence"/>
</dbReference>
<feature type="compositionally biased region" description="Low complexity" evidence="1">
    <location>
        <begin position="314"/>
        <end position="324"/>
    </location>
</feature>
<proteinExistence type="predicted"/>
<accession>A0ABR2PQS6</accession>
<feature type="region of interest" description="Disordered" evidence="1">
    <location>
        <begin position="312"/>
        <end position="354"/>
    </location>
</feature>